<evidence type="ECO:0000313" key="2">
    <source>
        <dbReference type="Proteomes" id="UP000773469"/>
    </source>
</evidence>
<organism evidence="1 2">
    <name type="scientific">Shewanella colwelliana</name>
    <name type="common">Alteromonas colwelliana</name>
    <dbReference type="NCBI Taxonomy" id="23"/>
    <lineage>
        <taxon>Bacteria</taxon>
        <taxon>Pseudomonadati</taxon>
        <taxon>Pseudomonadota</taxon>
        <taxon>Gammaproteobacteria</taxon>
        <taxon>Alteromonadales</taxon>
        <taxon>Shewanellaceae</taxon>
        <taxon>Shewanella</taxon>
    </lineage>
</organism>
<sequence>MNMIQNILDQIADQLSLNQAQQDSLQALTTDLNITFEFGHDVYALKDVMPHSLTNAITPYLDAGLSLSPQYVALEARYHECNFNFEFEISHTYNGLVELLKQNAAVTNVIVNPVHENDELKIDHSQQVVYHTPVEDDSAIQGFYCIVELKNGESYLSQMSYDEAQQALYANTDRRLNGVNPYTTDNKRIECHKLSCLRRCLKVIAAHNNTESAEVINTLLNIHDRQFNAAKEQRKVLPLHNHKYRGCCKQPSQIDKLFKQVQGNTVVPFIAPTTKTVKGSDSDKNSLMLALDDSDLASWDNEELGVGF</sequence>
<dbReference type="RefSeq" id="WP_220756902.1">
    <property type="nucleotide sequence ID" value="NZ_BPEU01000013.1"/>
</dbReference>
<dbReference type="EMBL" id="BPEU01000013">
    <property type="protein sequence ID" value="GIU40967.1"/>
    <property type="molecule type" value="Genomic_DNA"/>
</dbReference>
<dbReference type="Proteomes" id="UP000773469">
    <property type="component" value="Unassembled WGS sequence"/>
</dbReference>
<accession>A0ABQ4P0F5</accession>
<reference evidence="1 2" key="1">
    <citation type="submission" date="2021-05" db="EMBL/GenBank/DDBJ databases">
        <title>Molecular characterization for Shewanella algae harboring chromosomal blaOXA-55-like strains isolated from clinical and environment sample.</title>
        <authorList>
            <person name="Ohama Y."/>
            <person name="Aoki K."/>
            <person name="Harada S."/>
            <person name="Moriya K."/>
            <person name="Ishii Y."/>
            <person name="Tateda K."/>
        </authorList>
    </citation>
    <scope>NUCLEOTIDE SEQUENCE [LARGE SCALE GENOMIC DNA]</scope>
    <source>
        <strain evidence="1 2">MBTL60-118</strain>
    </source>
</reference>
<comment type="caution">
    <text evidence="1">The sequence shown here is derived from an EMBL/GenBank/DDBJ whole genome shotgun (WGS) entry which is preliminary data.</text>
</comment>
<name>A0ABQ4P0F5_SHECO</name>
<gene>
    <name evidence="1" type="ORF">TUM3794_20200</name>
</gene>
<evidence type="ECO:0000313" key="1">
    <source>
        <dbReference type="EMBL" id="GIU40967.1"/>
    </source>
</evidence>
<keyword evidence="2" id="KW-1185">Reference proteome</keyword>
<dbReference type="InterPro" id="IPR018330">
    <property type="entry name" value="RecT_fam"/>
</dbReference>
<proteinExistence type="predicted"/>
<dbReference type="Pfam" id="PF03837">
    <property type="entry name" value="RecT"/>
    <property type="match status" value="1"/>
</dbReference>
<protein>
    <submittedName>
        <fullName evidence="1">Uncharacterized protein</fullName>
    </submittedName>
</protein>